<reference evidence="5 6" key="1">
    <citation type="submission" date="2023-10" db="EMBL/GenBank/DDBJ databases">
        <title>Novel methanotroph of the genus Methylocapsa from a subarctic wetland.</title>
        <authorList>
            <person name="Belova S.E."/>
            <person name="Oshkin I.Y."/>
            <person name="Miroshnikov K."/>
            <person name="Dedysh S.N."/>
        </authorList>
    </citation>
    <scope>NUCLEOTIDE SEQUENCE [LARGE SCALE GENOMIC DNA]</scope>
    <source>
        <strain evidence="5 6">RX1</strain>
    </source>
</reference>
<evidence type="ECO:0000256" key="1">
    <source>
        <dbReference type="ARBA" id="ARBA00023310"/>
    </source>
</evidence>
<dbReference type="Gene3D" id="3.40.50.300">
    <property type="entry name" value="P-loop containing nucleotide triphosphate hydrolases"/>
    <property type="match status" value="1"/>
</dbReference>
<evidence type="ECO:0000259" key="4">
    <source>
        <dbReference type="Pfam" id="PF03976"/>
    </source>
</evidence>
<feature type="compositionally biased region" description="Basic and acidic residues" evidence="3">
    <location>
        <begin position="255"/>
        <end position="266"/>
    </location>
</feature>
<dbReference type="PANTHER" id="PTHR34383">
    <property type="entry name" value="POLYPHOSPHATE:AMP PHOSPHOTRANSFERASE-RELATED"/>
    <property type="match status" value="1"/>
</dbReference>
<comment type="catalytic activity">
    <reaction evidence="2">
        <text>[phosphate](n) + ATP = [phosphate](n+1) + ADP</text>
        <dbReference type="Rhea" id="RHEA:19573"/>
        <dbReference type="Rhea" id="RHEA-COMP:9859"/>
        <dbReference type="Rhea" id="RHEA-COMP:14280"/>
        <dbReference type="ChEBI" id="CHEBI:16838"/>
        <dbReference type="ChEBI" id="CHEBI:30616"/>
        <dbReference type="ChEBI" id="CHEBI:456216"/>
    </reaction>
    <physiologicalReaction direction="right-to-left" evidence="2">
        <dbReference type="Rhea" id="RHEA:19575"/>
    </physiologicalReaction>
</comment>
<feature type="compositionally biased region" description="Basic and acidic residues" evidence="3">
    <location>
        <begin position="275"/>
        <end position="296"/>
    </location>
</feature>
<feature type="region of interest" description="Disordered" evidence="3">
    <location>
        <begin position="253"/>
        <end position="296"/>
    </location>
</feature>
<evidence type="ECO:0000256" key="2">
    <source>
        <dbReference type="ARBA" id="ARBA00024500"/>
    </source>
</evidence>
<keyword evidence="6" id="KW-1185">Reference proteome</keyword>
<feature type="domain" description="Polyphosphate kinase-2-related" evidence="4">
    <location>
        <begin position="30"/>
        <end position="246"/>
    </location>
</feature>
<dbReference type="InterPro" id="IPR022488">
    <property type="entry name" value="PPK2-related"/>
</dbReference>
<protein>
    <submittedName>
        <fullName evidence="5">Polyphosphate kinase</fullName>
    </submittedName>
</protein>
<dbReference type="RefSeq" id="WP_407337615.1">
    <property type="nucleotide sequence ID" value="NZ_CP136862.1"/>
</dbReference>
<evidence type="ECO:0000256" key="3">
    <source>
        <dbReference type="SAM" id="MobiDB-lite"/>
    </source>
</evidence>
<dbReference type="GO" id="GO:0016301">
    <property type="term" value="F:kinase activity"/>
    <property type="evidence" value="ECO:0007669"/>
    <property type="project" value="UniProtKB-KW"/>
</dbReference>
<dbReference type="EMBL" id="CP136862">
    <property type="protein sequence ID" value="WOJ88175.1"/>
    <property type="molecule type" value="Genomic_DNA"/>
</dbReference>
<dbReference type="SUPFAM" id="SSF52540">
    <property type="entry name" value="P-loop containing nucleoside triphosphate hydrolases"/>
    <property type="match status" value="1"/>
</dbReference>
<keyword evidence="5" id="KW-0808">Transferase</keyword>
<dbReference type="Proteomes" id="UP001626536">
    <property type="component" value="Chromosome"/>
</dbReference>
<evidence type="ECO:0000313" key="6">
    <source>
        <dbReference type="Proteomes" id="UP001626536"/>
    </source>
</evidence>
<keyword evidence="5" id="KW-0418">Kinase</keyword>
<proteinExistence type="predicted"/>
<dbReference type="PANTHER" id="PTHR34383:SF3">
    <property type="entry name" value="POLYPHOSPHATE:AMP PHOSPHOTRANSFERASE"/>
    <property type="match status" value="1"/>
</dbReference>
<sequence>MPQAMESQSFVVTRRPRLADITEHPKMEFADYERRLASLQEVLQLIQQAYLGTSERALLVLEGWDTAGKGGLVRRLGWALDPRSFKVHPIAAPDEHERAQHYLQRFWRRLPQNGQIVVFDRSWYGRVLVERVEGLATNKEWRRAYREINEFERTLTNSGIRLVKLFLHITPDEQVRRFRDRLANPVKRWKLSYEDFRNRARWPDYETAIEDMMEETTTKHAPWHLIPANDKPYGRISAFRILADRLGEDVSLEPRPIDPDLLKEAKQALGLSASDMERASRPAKPKDKLKRKGPES</sequence>
<keyword evidence="1" id="KW-0066">ATP synthesis</keyword>
<accession>A0ABZ0HN51</accession>
<dbReference type="Pfam" id="PF03976">
    <property type="entry name" value="PPK2"/>
    <property type="match status" value="1"/>
</dbReference>
<name>A0ABZ0HN51_9HYPH</name>
<organism evidence="5 6">
    <name type="scientific">Methylocapsa polymorpha</name>
    <dbReference type="NCBI Taxonomy" id="3080828"/>
    <lineage>
        <taxon>Bacteria</taxon>
        <taxon>Pseudomonadati</taxon>
        <taxon>Pseudomonadota</taxon>
        <taxon>Alphaproteobacteria</taxon>
        <taxon>Hyphomicrobiales</taxon>
        <taxon>Beijerinckiaceae</taxon>
        <taxon>Methylocapsa</taxon>
    </lineage>
</organism>
<dbReference type="InterPro" id="IPR027417">
    <property type="entry name" value="P-loop_NTPase"/>
</dbReference>
<evidence type="ECO:0000313" key="5">
    <source>
        <dbReference type="EMBL" id="WOJ88175.1"/>
    </source>
</evidence>
<gene>
    <name evidence="5" type="ORF">RZS28_09950</name>
</gene>